<dbReference type="SUPFAM" id="SSF52540">
    <property type="entry name" value="P-loop containing nucleoside triphosphate hydrolases"/>
    <property type="match status" value="1"/>
</dbReference>
<dbReference type="AlphaFoldDB" id="A0A553NXH4"/>
<organism evidence="4 5">
    <name type="scientific">Tigriopus californicus</name>
    <name type="common">Marine copepod</name>
    <dbReference type="NCBI Taxonomy" id="6832"/>
    <lineage>
        <taxon>Eukaryota</taxon>
        <taxon>Metazoa</taxon>
        <taxon>Ecdysozoa</taxon>
        <taxon>Arthropoda</taxon>
        <taxon>Crustacea</taxon>
        <taxon>Multicrustacea</taxon>
        <taxon>Hexanauplia</taxon>
        <taxon>Copepoda</taxon>
        <taxon>Harpacticoida</taxon>
        <taxon>Harpacticidae</taxon>
        <taxon>Tigriopus</taxon>
    </lineage>
</organism>
<comment type="similarity">
    <text evidence="1">Belongs to the sulfotransferase 1 family.</text>
</comment>
<protein>
    <recommendedName>
        <fullName evidence="3">Sulfotransferase domain-containing protein</fullName>
    </recommendedName>
</protein>
<proteinExistence type="inferred from homology"/>
<dbReference type="InterPro" id="IPR027417">
    <property type="entry name" value="P-loop_NTPase"/>
</dbReference>
<evidence type="ECO:0000256" key="2">
    <source>
        <dbReference type="ARBA" id="ARBA00022679"/>
    </source>
</evidence>
<keyword evidence="5" id="KW-1185">Reference proteome</keyword>
<dbReference type="PANTHER" id="PTHR11783">
    <property type="entry name" value="SULFOTRANSFERASE SULT"/>
    <property type="match status" value="1"/>
</dbReference>
<evidence type="ECO:0000256" key="1">
    <source>
        <dbReference type="ARBA" id="ARBA00005771"/>
    </source>
</evidence>
<name>A0A553NXH4_TIGCA</name>
<dbReference type="InterPro" id="IPR000863">
    <property type="entry name" value="Sulfotransferase_dom"/>
</dbReference>
<dbReference type="Proteomes" id="UP000318571">
    <property type="component" value="Chromosome 9"/>
</dbReference>
<dbReference type="GO" id="GO:0008146">
    <property type="term" value="F:sulfotransferase activity"/>
    <property type="evidence" value="ECO:0007669"/>
    <property type="project" value="InterPro"/>
</dbReference>
<reference evidence="4 5" key="1">
    <citation type="journal article" date="2018" name="Nat. Ecol. Evol.">
        <title>Genomic signatures of mitonuclear coevolution across populations of Tigriopus californicus.</title>
        <authorList>
            <person name="Barreto F.S."/>
            <person name="Watson E.T."/>
            <person name="Lima T.G."/>
            <person name="Willett C.S."/>
            <person name="Edmands S."/>
            <person name="Li W."/>
            <person name="Burton R.S."/>
        </authorList>
    </citation>
    <scope>NUCLEOTIDE SEQUENCE [LARGE SCALE GENOMIC DNA]</scope>
    <source>
        <strain evidence="4 5">San Diego</strain>
    </source>
</reference>
<keyword evidence="2" id="KW-0808">Transferase</keyword>
<evidence type="ECO:0000313" key="5">
    <source>
        <dbReference type="Proteomes" id="UP000318571"/>
    </source>
</evidence>
<sequence>MSSLEVEAVSLDDHLTVNGKPFPLYGELIRVSPMRYVVPARLDVNFIKYKMPIYEDDLWIVTPPKCGTTWTQEIVWLLLNNVDLEAAQINQFYRIPFLELGSIRGPSSEPYQSDLEQNEENLHHFEGNSFEFAQSRPRPRIIKTHLPLTMLPDKLLDTCKVIFVARNVKDMAVSYYYHHKLILPEEFPFEEFAKVFKNGAILQTPMIPMVLEAWEKRAHPNMCFNTFEEMKADIDGVVEKLCMFLGVKLSHENKVKLLEAVKFESLKKNKFVNKQKEFDKQDPSKDKVFIRKGMIGDWKNHFNEKMNAEWDPWIREQLQDSDYNMVFE</sequence>
<evidence type="ECO:0000313" key="4">
    <source>
        <dbReference type="EMBL" id="TRY70128.1"/>
    </source>
</evidence>
<dbReference type="EMBL" id="VCGU01000009">
    <property type="protein sequence ID" value="TRY70128.1"/>
    <property type="molecule type" value="Genomic_DNA"/>
</dbReference>
<feature type="domain" description="Sulfotransferase" evidence="3">
    <location>
        <begin position="56"/>
        <end position="321"/>
    </location>
</feature>
<accession>A0A553NXH4</accession>
<dbReference type="Pfam" id="PF00685">
    <property type="entry name" value="Sulfotransfer_1"/>
    <property type="match status" value="1"/>
</dbReference>
<comment type="caution">
    <text evidence="4">The sequence shown here is derived from an EMBL/GenBank/DDBJ whole genome shotgun (WGS) entry which is preliminary data.</text>
</comment>
<dbReference type="OrthoDB" id="205623at2759"/>
<evidence type="ECO:0000259" key="3">
    <source>
        <dbReference type="Pfam" id="PF00685"/>
    </source>
</evidence>
<dbReference type="OMA" id="DVWVVTL"/>
<gene>
    <name evidence="4" type="ORF">TCAL_04479</name>
</gene>
<dbReference type="Gene3D" id="3.40.50.300">
    <property type="entry name" value="P-loop containing nucleotide triphosphate hydrolases"/>
    <property type="match status" value="1"/>
</dbReference>